<dbReference type="Proteomes" id="UP000217065">
    <property type="component" value="Unassembled WGS sequence"/>
</dbReference>
<evidence type="ECO:0000256" key="4">
    <source>
        <dbReference type="ARBA" id="ARBA00022630"/>
    </source>
</evidence>
<evidence type="ECO:0000256" key="3">
    <source>
        <dbReference type="ARBA" id="ARBA00013457"/>
    </source>
</evidence>
<dbReference type="InterPro" id="IPR004136">
    <property type="entry name" value="NMO"/>
</dbReference>
<comment type="caution">
    <text evidence="8">The sequence shown here is derived from an EMBL/GenBank/DDBJ whole genome shotgun (WGS) entry which is preliminary data.</text>
</comment>
<evidence type="ECO:0000256" key="5">
    <source>
        <dbReference type="ARBA" id="ARBA00022643"/>
    </source>
</evidence>
<sequence length="302" mass="33145">MYARLELPVIVAPMFLVSSPELVIASCRNGLIGSIPLLNARTKDQCEEWLQQLSKELSELPWAVNYICHRTNRRLEEDLELIQKYQPPVVIASLGHPGKVVKVVQSYGGKVFADVANLRHAQKAAESGVDGLILVSAGAGGHAGIINPFAFVSAVREFWRGTLILAGGISTGQDILAAQVLGADLVYMGTRFIATQESIAFPEYKEMLTKSTTEDILYTDAFSGVHANYLIPSLKNNHIDPSTLKKKESVDLGHMIDPKAWRDIWSAGHGVTVVKETQPVSTLIQTLKGEYMKAKEKWAVHV</sequence>
<reference evidence="8 9" key="1">
    <citation type="submission" date="2017-07" db="EMBL/GenBank/DDBJ databases">
        <title>Tetzosporium hominis gen.nov. sp.nov.</title>
        <authorList>
            <person name="Tetz G."/>
            <person name="Tetz V."/>
        </authorList>
    </citation>
    <scope>NUCLEOTIDE SEQUENCE [LARGE SCALE GENOMIC DNA]</scope>
    <source>
        <strain evidence="8 9">VT-49</strain>
    </source>
</reference>
<dbReference type="SUPFAM" id="SSF51412">
    <property type="entry name" value="Inosine monophosphate dehydrogenase (IMPDH)"/>
    <property type="match status" value="1"/>
</dbReference>
<evidence type="ECO:0000313" key="8">
    <source>
        <dbReference type="EMBL" id="OZS78129.1"/>
    </source>
</evidence>
<gene>
    <name evidence="8" type="ORF">CF394_07810</name>
</gene>
<keyword evidence="9" id="KW-1185">Reference proteome</keyword>
<keyword evidence="4" id="KW-0285">Flavoprotein</keyword>
<dbReference type="RefSeq" id="WP_094942782.1">
    <property type="nucleotide sequence ID" value="NZ_NOKQ01000204.1"/>
</dbReference>
<evidence type="ECO:0000256" key="6">
    <source>
        <dbReference type="ARBA" id="ARBA00023002"/>
    </source>
</evidence>
<dbReference type="CDD" id="cd04730">
    <property type="entry name" value="NPD_like"/>
    <property type="match status" value="1"/>
</dbReference>
<accession>A0A264W3H7</accession>
<evidence type="ECO:0000256" key="7">
    <source>
        <dbReference type="ARBA" id="ARBA00023033"/>
    </source>
</evidence>
<dbReference type="PANTHER" id="PTHR42747">
    <property type="entry name" value="NITRONATE MONOOXYGENASE-RELATED"/>
    <property type="match status" value="1"/>
</dbReference>
<evidence type="ECO:0000313" key="9">
    <source>
        <dbReference type="Proteomes" id="UP000217065"/>
    </source>
</evidence>
<evidence type="ECO:0000256" key="2">
    <source>
        <dbReference type="ARBA" id="ARBA00009881"/>
    </source>
</evidence>
<dbReference type="GO" id="GO:0018580">
    <property type="term" value="F:nitronate monooxygenase activity"/>
    <property type="evidence" value="ECO:0007669"/>
    <property type="project" value="InterPro"/>
</dbReference>
<comment type="function">
    <text evidence="1">Nitronate monooxygenase that uses molecular oxygen to catalyze the oxidative denitrification of alkyl nitronates. Acts on propionate 3-nitronate (P3N), the presumed physiological substrate. Probably functions in the detoxification of P3N, a metabolic poison produced by plants and fungi as a defense mechanism.</text>
</comment>
<comment type="similarity">
    <text evidence="2">Belongs to the nitronate monooxygenase family. NMO class I subfamily.</text>
</comment>
<dbReference type="Gene3D" id="3.20.20.70">
    <property type="entry name" value="Aldolase class I"/>
    <property type="match status" value="1"/>
</dbReference>
<evidence type="ECO:0000256" key="1">
    <source>
        <dbReference type="ARBA" id="ARBA00003535"/>
    </source>
</evidence>
<organism evidence="8 9">
    <name type="scientific">Tetzosporium hominis</name>
    <dbReference type="NCBI Taxonomy" id="2020506"/>
    <lineage>
        <taxon>Bacteria</taxon>
        <taxon>Bacillati</taxon>
        <taxon>Bacillota</taxon>
        <taxon>Bacilli</taxon>
        <taxon>Bacillales</taxon>
        <taxon>Caryophanaceae</taxon>
        <taxon>Tetzosporium</taxon>
    </lineage>
</organism>
<keyword evidence="6" id="KW-0560">Oxidoreductase</keyword>
<dbReference type="AlphaFoldDB" id="A0A264W3H7"/>
<keyword evidence="7 8" id="KW-0503">Monooxygenase</keyword>
<proteinExistence type="inferred from homology"/>
<dbReference type="PANTHER" id="PTHR42747:SF4">
    <property type="entry name" value="BLR1330 PROTEIN"/>
    <property type="match status" value="1"/>
</dbReference>
<dbReference type="Pfam" id="PF03060">
    <property type="entry name" value="NMO"/>
    <property type="match status" value="1"/>
</dbReference>
<protein>
    <recommendedName>
        <fullName evidence="3">Probable nitronate monooxygenase</fullName>
    </recommendedName>
</protein>
<dbReference type="EMBL" id="NOKQ01000204">
    <property type="protein sequence ID" value="OZS78129.1"/>
    <property type="molecule type" value="Genomic_DNA"/>
</dbReference>
<keyword evidence="5" id="KW-0288">FMN</keyword>
<dbReference type="OrthoDB" id="9778912at2"/>
<name>A0A264W3H7_9BACL</name>
<dbReference type="InterPro" id="IPR013785">
    <property type="entry name" value="Aldolase_TIM"/>
</dbReference>